<dbReference type="Proteomes" id="UP000242715">
    <property type="component" value="Unassembled WGS sequence"/>
</dbReference>
<evidence type="ECO:0000259" key="6">
    <source>
        <dbReference type="PROSITE" id="PS50863"/>
    </source>
</evidence>
<keyword evidence="2" id="KW-0805">Transcription regulation</keyword>
<evidence type="ECO:0000256" key="5">
    <source>
        <dbReference type="ARBA" id="ARBA00023242"/>
    </source>
</evidence>
<accession>A0A2Z6NWQ4</accession>
<dbReference type="CDD" id="cd10017">
    <property type="entry name" value="B3_DNA"/>
    <property type="match status" value="1"/>
</dbReference>
<dbReference type="OrthoDB" id="623918at2759"/>
<dbReference type="GO" id="GO:0005634">
    <property type="term" value="C:nucleus"/>
    <property type="evidence" value="ECO:0007669"/>
    <property type="project" value="UniProtKB-SubCell"/>
</dbReference>
<dbReference type="SUPFAM" id="SSF101936">
    <property type="entry name" value="DNA-binding pseudobarrel domain"/>
    <property type="match status" value="1"/>
</dbReference>
<comment type="subcellular location">
    <subcellularLocation>
        <location evidence="1">Nucleus</location>
    </subcellularLocation>
</comment>
<dbReference type="SMART" id="SM01019">
    <property type="entry name" value="B3"/>
    <property type="match status" value="1"/>
</dbReference>
<dbReference type="GO" id="GO:0003677">
    <property type="term" value="F:DNA binding"/>
    <property type="evidence" value="ECO:0007669"/>
    <property type="project" value="UniProtKB-KW"/>
</dbReference>
<sequence length="76" mass="8708">MQYVPNLRGLIENKDKYVMLQIGKRSWNVKLLSNNNVHYLSAGWSLFATESGLKPGDVCVLELINKTELVFKVHVF</sequence>
<reference evidence="8" key="1">
    <citation type="journal article" date="2017" name="Front. Plant Sci.">
        <title>Climate Clever Clovers: New Paradigm to Reduce the Environmental Footprint of Ruminants by Breeding Low Methanogenic Forages Utilizing Haplotype Variation.</title>
        <authorList>
            <person name="Kaur P."/>
            <person name="Appels R."/>
            <person name="Bayer P.E."/>
            <person name="Keeble-Gagnere G."/>
            <person name="Wang J."/>
            <person name="Hirakawa H."/>
            <person name="Shirasawa K."/>
            <person name="Vercoe P."/>
            <person name="Stefanova K."/>
            <person name="Durmic Z."/>
            <person name="Nichols P."/>
            <person name="Revell C."/>
            <person name="Isobe S.N."/>
            <person name="Edwards D."/>
            <person name="Erskine W."/>
        </authorList>
    </citation>
    <scope>NUCLEOTIDE SEQUENCE [LARGE SCALE GENOMIC DNA]</scope>
    <source>
        <strain evidence="8">cv. Daliak</strain>
    </source>
</reference>
<keyword evidence="3" id="KW-0238">DNA-binding</keyword>
<evidence type="ECO:0000256" key="1">
    <source>
        <dbReference type="ARBA" id="ARBA00004123"/>
    </source>
</evidence>
<organism evidence="7 8">
    <name type="scientific">Trifolium subterraneum</name>
    <name type="common">Subterranean clover</name>
    <dbReference type="NCBI Taxonomy" id="3900"/>
    <lineage>
        <taxon>Eukaryota</taxon>
        <taxon>Viridiplantae</taxon>
        <taxon>Streptophyta</taxon>
        <taxon>Embryophyta</taxon>
        <taxon>Tracheophyta</taxon>
        <taxon>Spermatophyta</taxon>
        <taxon>Magnoliopsida</taxon>
        <taxon>eudicotyledons</taxon>
        <taxon>Gunneridae</taxon>
        <taxon>Pentapetalae</taxon>
        <taxon>rosids</taxon>
        <taxon>fabids</taxon>
        <taxon>Fabales</taxon>
        <taxon>Fabaceae</taxon>
        <taxon>Papilionoideae</taxon>
        <taxon>50 kb inversion clade</taxon>
        <taxon>NPAAA clade</taxon>
        <taxon>Hologalegina</taxon>
        <taxon>IRL clade</taxon>
        <taxon>Trifolieae</taxon>
        <taxon>Trifolium</taxon>
    </lineage>
</organism>
<dbReference type="PROSITE" id="PS50863">
    <property type="entry name" value="B3"/>
    <property type="match status" value="1"/>
</dbReference>
<proteinExistence type="predicted"/>
<keyword evidence="4" id="KW-0804">Transcription</keyword>
<keyword evidence="5" id="KW-0539">Nucleus</keyword>
<feature type="domain" description="TF-B3" evidence="6">
    <location>
        <begin position="1"/>
        <end position="76"/>
    </location>
</feature>
<evidence type="ECO:0000256" key="2">
    <source>
        <dbReference type="ARBA" id="ARBA00023015"/>
    </source>
</evidence>
<evidence type="ECO:0000256" key="3">
    <source>
        <dbReference type="ARBA" id="ARBA00023125"/>
    </source>
</evidence>
<dbReference type="PANTHER" id="PTHR31391:SF143">
    <property type="entry name" value="B3 DNA-BINDING DOMAIN PROTEIN"/>
    <property type="match status" value="1"/>
</dbReference>
<dbReference type="Gene3D" id="2.40.330.10">
    <property type="entry name" value="DNA-binding pseudobarrel domain"/>
    <property type="match status" value="1"/>
</dbReference>
<evidence type="ECO:0000313" key="8">
    <source>
        <dbReference type="Proteomes" id="UP000242715"/>
    </source>
</evidence>
<name>A0A2Z6NWQ4_TRISU</name>
<dbReference type="InterPro" id="IPR015300">
    <property type="entry name" value="DNA-bd_pseudobarrel_sf"/>
</dbReference>
<gene>
    <name evidence="7" type="ORF">TSUD_137530</name>
</gene>
<dbReference type="Pfam" id="PF02362">
    <property type="entry name" value="B3"/>
    <property type="match status" value="1"/>
</dbReference>
<protein>
    <recommendedName>
        <fullName evidence="6">TF-B3 domain-containing protein</fullName>
    </recommendedName>
</protein>
<dbReference type="AlphaFoldDB" id="A0A2Z6NWQ4"/>
<dbReference type="InterPro" id="IPR003340">
    <property type="entry name" value="B3_DNA-bd"/>
</dbReference>
<keyword evidence="8" id="KW-1185">Reference proteome</keyword>
<dbReference type="PANTHER" id="PTHR31391">
    <property type="entry name" value="B3 DOMAIN-CONTAINING PROTEIN OS11G0197600-RELATED"/>
    <property type="match status" value="1"/>
</dbReference>
<evidence type="ECO:0000313" key="7">
    <source>
        <dbReference type="EMBL" id="GAU48568.1"/>
    </source>
</evidence>
<dbReference type="EMBL" id="DF974440">
    <property type="protein sequence ID" value="GAU48568.1"/>
    <property type="molecule type" value="Genomic_DNA"/>
</dbReference>
<evidence type="ECO:0000256" key="4">
    <source>
        <dbReference type="ARBA" id="ARBA00023163"/>
    </source>
</evidence>
<dbReference type="InterPro" id="IPR044837">
    <property type="entry name" value="REM16-like"/>
</dbReference>